<dbReference type="AlphaFoldDB" id="A0AAV4V3I8"/>
<gene>
    <name evidence="1" type="ORF">CEXT_86421</name>
</gene>
<reference evidence="1 2" key="1">
    <citation type="submission" date="2021-06" db="EMBL/GenBank/DDBJ databases">
        <title>Caerostris extrusa draft genome.</title>
        <authorList>
            <person name="Kono N."/>
            <person name="Arakawa K."/>
        </authorList>
    </citation>
    <scope>NUCLEOTIDE SEQUENCE [LARGE SCALE GENOMIC DNA]</scope>
</reference>
<sequence>MIRYTKWLKYACWMHAVKLLVSCPSETQSESLSKNGMMLILFEIIMIIEERSRSSEGFPASEWEAKEF</sequence>
<keyword evidence="2" id="KW-1185">Reference proteome</keyword>
<dbReference type="Proteomes" id="UP001054945">
    <property type="component" value="Unassembled WGS sequence"/>
</dbReference>
<evidence type="ECO:0000313" key="2">
    <source>
        <dbReference type="Proteomes" id="UP001054945"/>
    </source>
</evidence>
<protein>
    <submittedName>
        <fullName evidence="1">Uncharacterized protein</fullName>
    </submittedName>
</protein>
<comment type="caution">
    <text evidence="1">The sequence shown here is derived from an EMBL/GenBank/DDBJ whole genome shotgun (WGS) entry which is preliminary data.</text>
</comment>
<accession>A0AAV4V3I8</accession>
<proteinExistence type="predicted"/>
<organism evidence="1 2">
    <name type="scientific">Caerostris extrusa</name>
    <name type="common">Bark spider</name>
    <name type="synonym">Caerostris bankana</name>
    <dbReference type="NCBI Taxonomy" id="172846"/>
    <lineage>
        <taxon>Eukaryota</taxon>
        <taxon>Metazoa</taxon>
        <taxon>Ecdysozoa</taxon>
        <taxon>Arthropoda</taxon>
        <taxon>Chelicerata</taxon>
        <taxon>Arachnida</taxon>
        <taxon>Araneae</taxon>
        <taxon>Araneomorphae</taxon>
        <taxon>Entelegynae</taxon>
        <taxon>Araneoidea</taxon>
        <taxon>Araneidae</taxon>
        <taxon>Caerostris</taxon>
    </lineage>
</organism>
<evidence type="ECO:0000313" key="1">
    <source>
        <dbReference type="EMBL" id="GIY64807.1"/>
    </source>
</evidence>
<dbReference type="EMBL" id="BPLR01013926">
    <property type="protein sequence ID" value="GIY64807.1"/>
    <property type="molecule type" value="Genomic_DNA"/>
</dbReference>
<name>A0AAV4V3I8_CAEEX</name>